<evidence type="ECO:0000256" key="1">
    <source>
        <dbReference type="ARBA" id="ARBA00004651"/>
    </source>
</evidence>
<keyword evidence="3" id="KW-1003">Cell membrane</keyword>
<sequence length="443" mass="50039">MSLKKDAGDTYIELDSRVGSPNDRGYKPIKKKRGNNIEHYFFGPRDITRHSRIPFFFRIHGSVLPHLIIPFTLYSIWTTGATLILHFYFRHHQFDNVLLTVLGFLVGLTLSFRNQTAYSRYDEGRKYWSQLTLISSNLSRVIWSHAKEREGEEGKEDLLAKITFLNLIKAFSLAVKHRLRYEPYTNYPDIQPYISYLDTYSRAATAATPITTPKVSKLMRLGETLGITFLEPNPRAALKNARAPLGNLPLEMLVHMQSYVDSIIANGTLKANICQIQSITSLQILNDIACGTDRIANTPIPIAYSITIAQISWAYILLLPFQLYSKLKLQTIPASLLAAYIILGLATIGTEIENPFGDGVNDLPLDIFCDSIAEEVDILMSRPVMGSSKAFGVDDNMPLWPLSRSGWATWEERSVDDIRGALKSKVVVRRRVKTDTVQINPRV</sequence>
<dbReference type="Pfam" id="PF25539">
    <property type="entry name" value="Bestrophin_2"/>
    <property type="match status" value="1"/>
</dbReference>
<dbReference type="EMBL" id="MU004233">
    <property type="protein sequence ID" value="KAF2670957.1"/>
    <property type="molecule type" value="Genomic_DNA"/>
</dbReference>
<evidence type="ECO:0000256" key="7">
    <source>
        <dbReference type="ARBA" id="ARBA00023136"/>
    </source>
</evidence>
<keyword evidence="5 8" id="KW-1133">Transmembrane helix</keyword>
<evidence type="ECO:0000313" key="9">
    <source>
        <dbReference type="EMBL" id="KAF2670957.1"/>
    </source>
</evidence>
<proteinExistence type="predicted"/>
<dbReference type="InterPro" id="IPR044669">
    <property type="entry name" value="YneE/VCCN1/2-like"/>
</dbReference>
<dbReference type="Proteomes" id="UP000799302">
    <property type="component" value="Unassembled WGS sequence"/>
</dbReference>
<gene>
    <name evidence="9" type="ORF">BT63DRAFT_453328</name>
</gene>
<comment type="subcellular location">
    <subcellularLocation>
        <location evidence="1">Cell membrane</location>
        <topology evidence="1">Multi-pass membrane protein</topology>
    </subcellularLocation>
</comment>
<keyword evidence="4 8" id="KW-0812">Transmembrane</keyword>
<name>A0A6A6UHN5_9PEZI</name>
<keyword evidence="7 8" id="KW-0472">Membrane</keyword>
<feature type="transmembrane region" description="Helical" evidence="8">
    <location>
        <begin position="94"/>
        <end position="112"/>
    </location>
</feature>
<evidence type="ECO:0000256" key="2">
    <source>
        <dbReference type="ARBA" id="ARBA00022448"/>
    </source>
</evidence>
<dbReference type="PANTHER" id="PTHR33281:SF19">
    <property type="entry name" value="VOLTAGE-DEPENDENT ANION CHANNEL-FORMING PROTEIN YNEE"/>
    <property type="match status" value="1"/>
</dbReference>
<evidence type="ECO:0000256" key="8">
    <source>
        <dbReference type="SAM" id="Phobius"/>
    </source>
</evidence>
<evidence type="ECO:0000256" key="5">
    <source>
        <dbReference type="ARBA" id="ARBA00022989"/>
    </source>
</evidence>
<dbReference type="AlphaFoldDB" id="A0A6A6UHN5"/>
<dbReference type="GO" id="GO:0005886">
    <property type="term" value="C:plasma membrane"/>
    <property type="evidence" value="ECO:0007669"/>
    <property type="project" value="UniProtKB-SubCell"/>
</dbReference>
<evidence type="ECO:0000313" key="10">
    <source>
        <dbReference type="Proteomes" id="UP000799302"/>
    </source>
</evidence>
<evidence type="ECO:0000256" key="3">
    <source>
        <dbReference type="ARBA" id="ARBA00022475"/>
    </source>
</evidence>
<keyword evidence="2" id="KW-0813">Transport</keyword>
<keyword evidence="6" id="KW-0406">Ion transport</keyword>
<feature type="transmembrane region" description="Helical" evidence="8">
    <location>
        <begin position="67"/>
        <end position="88"/>
    </location>
</feature>
<dbReference type="OrthoDB" id="1368at2759"/>
<reference evidence="9" key="1">
    <citation type="journal article" date="2020" name="Stud. Mycol.">
        <title>101 Dothideomycetes genomes: a test case for predicting lifestyles and emergence of pathogens.</title>
        <authorList>
            <person name="Haridas S."/>
            <person name="Albert R."/>
            <person name="Binder M."/>
            <person name="Bloem J."/>
            <person name="Labutti K."/>
            <person name="Salamov A."/>
            <person name="Andreopoulos B."/>
            <person name="Baker S."/>
            <person name="Barry K."/>
            <person name="Bills G."/>
            <person name="Bluhm B."/>
            <person name="Cannon C."/>
            <person name="Castanera R."/>
            <person name="Culley D."/>
            <person name="Daum C."/>
            <person name="Ezra D."/>
            <person name="Gonzalez J."/>
            <person name="Henrissat B."/>
            <person name="Kuo A."/>
            <person name="Liang C."/>
            <person name="Lipzen A."/>
            <person name="Lutzoni F."/>
            <person name="Magnuson J."/>
            <person name="Mondo S."/>
            <person name="Nolan M."/>
            <person name="Ohm R."/>
            <person name="Pangilinan J."/>
            <person name="Park H.-J."/>
            <person name="Ramirez L."/>
            <person name="Alfaro M."/>
            <person name="Sun H."/>
            <person name="Tritt A."/>
            <person name="Yoshinaga Y."/>
            <person name="Zwiers L.-H."/>
            <person name="Turgeon B."/>
            <person name="Goodwin S."/>
            <person name="Spatafora J."/>
            <person name="Crous P."/>
            <person name="Grigoriev I."/>
        </authorList>
    </citation>
    <scope>NUCLEOTIDE SEQUENCE</scope>
    <source>
        <strain evidence="9">CBS 115976</strain>
    </source>
</reference>
<dbReference type="GO" id="GO:0005254">
    <property type="term" value="F:chloride channel activity"/>
    <property type="evidence" value="ECO:0007669"/>
    <property type="project" value="InterPro"/>
</dbReference>
<dbReference type="PANTHER" id="PTHR33281">
    <property type="entry name" value="UPF0187 PROTEIN YNEE"/>
    <property type="match status" value="1"/>
</dbReference>
<accession>A0A6A6UHN5</accession>
<protein>
    <submittedName>
        <fullName evidence="9">UPF0187-domain-containing protein</fullName>
    </submittedName>
</protein>
<feature type="transmembrane region" description="Helical" evidence="8">
    <location>
        <begin position="329"/>
        <end position="348"/>
    </location>
</feature>
<evidence type="ECO:0000256" key="4">
    <source>
        <dbReference type="ARBA" id="ARBA00022692"/>
    </source>
</evidence>
<evidence type="ECO:0000256" key="6">
    <source>
        <dbReference type="ARBA" id="ARBA00023065"/>
    </source>
</evidence>
<keyword evidence="10" id="KW-1185">Reference proteome</keyword>
<organism evidence="9 10">
    <name type="scientific">Microthyrium microscopicum</name>
    <dbReference type="NCBI Taxonomy" id="703497"/>
    <lineage>
        <taxon>Eukaryota</taxon>
        <taxon>Fungi</taxon>
        <taxon>Dikarya</taxon>
        <taxon>Ascomycota</taxon>
        <taxon>Pezizomycotina</taxon>
        <taxon>Dothideomycetes</taxon>
        <taxon>Dothideomycetes incertae sedis</taxon>
        <taxon>Microthyriales</taxon>
        <taxon>Microthyriaceae</taxon>
        <taxon>Microthyrium</taxon>
    </lineage>
</organism>
<feature type="transmembrane region" description="Helical" evidence="8">
    <location>
        <begin position="302"/>
        <end position="323"/>
    </location>
</feature>